<proteinExistence type="inferred from homology"/>
<dbReference type="Proteomes" id="UP000182334">
    <property type="component" value="Chromosome V"/>
</dbReference>
<dbReference type="Pfam" id="PF01285">
    <property type="entry name" value="TEA"/>
    <property type="match status" value="1"/>
</dbReference>
<dbReference type="OrthoDB" id="10006572at2759"/>
<dbReference type="Gene3D" id="6.10.20.40">
    <property type="entry name" value="TEA/ATTS domain"/>
    <property type="match status" value="1"/>
</dbReference>
<reference evidence="4" key="1">
    <citation type="submission" date="2016-10" db="EMBL/GenBank/DDBJ databases">
        <authorList>
            <person name="de Groot N.N."/>
        </authorList>
    </citation>
    <scope>NUCLEOTIDE SEQUENCE [LARGE SCALE GENOMIC DNA]</scope>
    <source>
        <strain evidence="4">CBS 141442</strain>
    </source>
</reference>
<dbReference type="InterPro" id="IPR038096">
    <property type="entry name" value="TEA/ATTS_sf"/>
</dbReference>
<evidence type="ECO:0000313" key="5">
    <source>
        <dbReference type="Proteomes" id="UP000182334"/>
    </source>
</evidence>
<evidence type="ECO:0000256" key="2">
    <source>
        <dbReference type="SAM" id="MobiDB-lite"/>
    </source>
</evidence>
<accession>A0A1L0DIJ6</accession>
<dbReference type="GO" id="GO:0003700">
    <property type="term" value="F:DNA-binding transcription factor activity"/>
    <property type="evidence" value="ECO:0007669"/>
    <property type="project" value="InterPro"/>
</dbReference>
<sequence length="878" mass="97292">MMPPQTPRSKSTRSGSNLTPSFTFGLGLLPSFKFASPRNMSLLSSLSPHRFFNRLSKGKSDLEHNMDLPGELSQPIEHIHNNRDSFDLSSPKAKNALIDDITDGKSGFDVDSTADLICTATSVDLWSLANDTQTQNATMNLTSIHEEASNNKGSELFLSPDELFLQDPATLQPKEAQLLSSPIENDTKKPLASRKRKLSDAPESPCKLLASQIDNYGSPVTPATFSDVTEKSSSKIWTPQLDAALASCYAKYLHFKEQQPSEALALKHASQNKVLSRMLFNKTGIERTPKQVSSRLFRINKNRSARSACSEMDVQSTVQLISNVPTIVSSPLEDILLSPPNIVSPDLAMEEFNMSFIYKSQIQGEHSFSKLVPTDPGSMSVPNIMDIKKFLLIENSVFSSDFDSISSKLSSQRVPVYSMTSQINFRPNEDATSTPASPSTNPKLFSIENGKFLCHLKMKVAQRVSNDDFLSWKSFITLYKDTNNVLLRSREQINGYKTQDGSFELHVPFLNNFWAGYLTFLSNGSNAFDDLKDIKIVQVIYNGDDDSFGTIHGYLTYRFDIARMNQGNTTCSCIRLQSSPDFNVDDNETVLASSSPAKPPSSKANLSVDTELANMNTTPGPMSIPTYNASLLHKFNPNYQQPDPRHLLSMRLVSSSAIYHLDVSYQKSPDAMNTPASMSTLGGRHQSAGQIMPHLPHDAIPLEQHPIPPPSFQAGIPNGQFQAPISQPPQQAMSHNQFPVHYAQGMHMMPIGHGEVPKENMRFEPMGKPMNVPVAPPMLGGLVPPQQWGMMYHGTEPFGQQPINSAPASQVQFFPKNSAPMAIDHKNMTKSGPTITFGPILGYDPSKDMKEHSKKHKSTINFHKFLQNPQVMYKPKKK</sequence>
<dbReference type="EMBL" id="LT635760">
    <property type="protein sequence ID" value="SGZ56372.1"/>
    <property type="molecule type" value="Genomic_DNA"/>
</dbReference>
<gene>
    <name evidence="4" type="ORF">SAMEA4029010_CIC11G00000000089</name>
</gene>
<organism evidence="4 5">
    <name type="scientific">Sungouiella intermedia</name>
    <dbReference type="NCBI Taxonomy" id="45354"/>
    <lineage>
        <taxon>Eukaryota</taxon>
        <taxon>Fungi</taxon>
        <taxon>Dikarya</taxon>
        <taxon>Ascomycota</taxon>
        <taxon>Saccharomycotina</taxon>
        <taxon>Pichiomycetes</taxon>
        <taxon>Metschnikowiaceae</taxon>
        <taxon>Sungouiella</taxon>
    </lineage>
</organism>
<evidence type="ECO:0000256" key="1">
    <source>
        <dbReference type="ARBA" id="ARBA00008421"/>
    </source>
</evidence>
<feature type="region of interest" description="Disordered" evidence="2">
    <location>
        <begin position="175"/>
        <end position="204"/>
    </location>
</feature>
<comment type="similarity">
    <text evidence="1">Belongs to the TEC1 family.</text>
</comment>
<dbReference type="InterPro" id="IPR000818">
    <property type="entry name" value="TEA/ATTS_dom"/>
</dbReference>
<name>A0A1L0DIJ6_9ASCO</name>
<keyword evidence="5" id="KW-1185">Reference proteome</keyword>
<protein>
    <submittedName>
        <fullName evidence="4">CIC11C00000000089</fullName>
    </submittedName>
</protein>
<evidence type="ECO:0000259" key="3">
    <source>
        <dbReference type="Pfam" id="PF01285"/>
    </source>
</evidence>
<evidence type="ECO:0000313" key="4">
    <source>
        <dbReference type="EMBL" id="SGZ56372.1"/>
    </source>
</evidence>
<feature type="domain" description="TEA" evidence="3">
    <location>
        <begin position="234"/>
        <end position="298"/>
    </location>
</feature>
<dbReference type="AlphaFoldDB" id="A0A1L0DIJ6"/>